<organism evidence="1 2">
    <name type="scientific">Portunus trituberculatus</name>
    <name type="common">Swimming crab</name>
    <name type="synonym">Neptunus trituberculatus</name>
    <dbReference type="NCBI Taxonomy" id="210409"/>
    <lineage>
        <taxon>Eukaryota</taxon>
        <taxon>Metazoa</taxon>
        <taxon>Ecdysozoa</taxon>
        <taxon>Arthropoda</taxon>
        <taxon>Crustacea</taxon>
        <taxon>Multicrustacea</taxon>
        <taxon>Malacostraca</taxon>
        <taxon>Eumalacostraca</taxon>
        <taxon>Eucarida</taxon>
        <taxon>Decapoda</taxon>
        <taxon>Pleocyemata</taxon>
        <taxon>Brachyura</taxon>
        <taxon>Eubrachyura</taxon>
        <taxon>Portunoidea</taxon>
        <taxon>Portunidae</taxon>
        <taxon>Portuninae</taxon>
        <taxon>Portunus</taxon>
    </lineage>
</organism>
<evidence type="ECO:0000313" key="2">
    <source>
        <dbReference type="Proteomes" id="UP000324222"/>
    </source>
</evidence>
<comment type="caution">
    <text evidence="1">The sequence shown here is derived from an EMBL/GenBank/DDBJ whole genome shotgun (WGS) entry which is preliminary data.</text>
</comment>
<protein>
    <submittedName>
        <fullName evidence="1">Uncharacterized protein</fullName>
    </submittedName>
</protein>
<keyword evidence="2" id="KW-1185">Reference proteome</keyword>
<name>A0A5B7FHG4_PORTR</name>
<dbReference type="Proteomes" id="UP000324222">
    <property type="component" value="Unassembled WGS sequence"/>
</dbReference>
<dbReference type="EMBL" id="VSRR010006246">
    <property type="protein sequence ID" value="MPC44368.1"/>
    <property type="molecule type" value="Genomic_DNA"/>
</dbReference>
<dbReference type="AlphaFoldDB" id="A0A5B7FHG4"/>
<gene>
    <name evidence="1" type="ORF">E2C01_038041</name>
</gene>
<reference evidence="1 2" key="1">
    <citation type="submission" date="2019-05" db="EMBL/GenBank/DDBJ databases">
        <title>Another draft genome of Portunus trituberculatus and its Hox gene families provides insights of decapod evolution.</title>
        <authorList>
            <person name="Jeong J.-H."/>
            <person name="Song I."/>
            <person name="Kim S."/>
            <person name="Choi T."/>
            <person name="Kim D."/>
            <person name="Ryu S."/>
            <person name="Kim W."/>
        </authorList>
    </citation>
    <scope>NUCLEOTIDE SEQUENCE [LARGE SCALE GENOMIC DNA]</scope>
    <source>
        <tissue evidence="1">Muscle</tissue>
    </source>
</reference>
<evidence type="ECO:0000313" key="1">
    <source>
        <dbReference type="EMBL" id="MPC44368.1"/>
    </source>
</evidence>
<sequence>MWELRAAAIAADQLAAGASLAPAPSLYYSSFCPSYQLPSPLPGRRSAPRQPPVVICTPAVLQSL</sequence>
<accession>A0A5B7FHG4</accession>
<proteinExistence type="predicted"/>